<proteinExistence type="predicted"/>
<evidence type="ECO:0000256" key="6">
    <source>
        <dbReference type="ARBA" id="ARBA00023306"/>
    </source>
</evidence>
<dbReference type="Pfam" id="PF00498">
    <property type="entry name" value="FHA"/>
    <property type="match status" value="1"/>
</dbReference>
<dbReference type="Pfam" id="PF15276">
    <property type="entry name" value="PP1_bind"/>
    <property type="match status" value="1"/>
</dbReference>
<evidence type="ECO:0000256" key="4">
    <source>
        <dbReference type="ARBA" id="ARBA00022843"/>
    </source>
</evidence>
<keyword evidence="3" id="KW-0597">Phosphoprotein</keyword>
<dbReference type="SUPFAM" id="SSF49879">
    <property type="entry name" value="SMAD/FHA domain"/>
    <property type="match status" value="1"/>
</dbReference>
<evidence type="ECO:0000259" key="8">
    <source>
        <dbReference type="PROSITE" id="PS50006"/>
    </source>
</evidence>
<keyword evidence="2" id="KW-1017">Isopeptide bond</keyword>
<accession>A0A9P6TW94</accession>
<feature type="compositionally biased region" description="Basic residues" evidence="7">
    <location>
        <begin position="1180"/>
        <end position="1195"/>
    </location>
</feature>
<feature type="compositionally biased region" description="Polar residues" evidence="7">
    <location>
        <begin position="973"/>
        <end position="984"/>
    </location>
</feature>
<feature type="compositionally biased region" description="Basic and acidic residues" evidence="7">
    <location>
        <begin position="579"/>
        <end position="588"/>
    </location>
</feature>
<dbReference type="GO" id="GO:0005694">
    <property type="term" value="C:chromosome"/>
    <property type="evidence" value="ECO:0007669"/>
    <property type="project" value="TreeGrafter"/>
</dbReference>
<comment type="caution">
    <text evidence="9">The sequence shown here is derived from an EMBL/GenBank/DDBJ whole genome shotgun (WGS) entry which is preliminary data.</text>
</comment>
<feature type="compositionally biased region" description="Basic and acidic residues" evidence="7">
    <location>
        <begin position="385"/>
        <end position="399"/>
    </location>
</feature>
<dbReference type="InterPro" id="IPR029334">
    <property type="entry name" value="PP1-bd"/>
</dbReference>
<feature type="compositionally biased region" description="Low complexity" evidence="7">
    <location>
        <begin position="10"/>
        <end position="26"/>
    </location>
</feature>
<keyword evidence="4" id="KW-0832">Ubl conjugation</keyword>
<feature type="region of interest" description="Disordered" evidence="7">
    <location>
        <begin position="1139"/>
        <end position="1231"/>
    </location>
</feature>
<dbReference type="GO" id="GO:0007088">
    <property type="term" value="P:regulation of mitotic nuclear division"/>
    <property type="evidence" value="ECO:0007669"/>
    <property type="project" value="TreeGrafter"/>
</dbReference>
<feature type="region of interest" description="Disordered" evidence="7">
    <location>
        <begin position="663"/>
        <end position="733"/>
    </location>
</feature>
<dbReference type="CDD" id="cd22673">
    <property type="entry name" value="FHA_Ki67"/>
    <property type="match status" value="1"/>
</dbReference>
<evidence type="ECO:0000256" key="3">
    <source>
        <dbReference type="ARBA" id="ARBA00022553"/>
    </source>
</evidence>
<feature type="compositionally biased region" description="Low complexity" evidence="7">
    <location>
        <begin position="839"/>
        <end position="852"/>
    </location>
</feature>
<reference evidence="9" key="1">
    <citation type="journal article" date="2020" name="Fungal Divers.">
        <title>Resolving the Mortierellaceae phylogeny through synthesis of multi-gene phylogenetics and phylogenomics.</title>
        <authorList>
            <person name="Vandepol N."/>
            <person name="Liber J."/>
            <person name="Desiro A."/>
            <person name="Na H."/>
            <person name="Kennedy M."/>
            <person name="Barry K."/>
            <person name="Grigoriev I.V."/>
            <person name="Miller A.N."/>
            <person name="O'Donnell K."/>
            <person name="Stajich J.E."/>
            <person name="Bonito G."/>
        </authorList>
    </citation>
    <scope>NUCLEOTIDE SEQUENCE</scope>
    <source>
        <strain evidence="9">KOD948</strain>
    </source>
</reference>
<feature type="compositionally biased region" description="Basic and acidic residues" evidence="7">
    <location>
        <begin position="1147"/>
        <end position="1179"/>
    </location>
</feature>
<dbReference type="GO" id="GO:0051983">
    <property type="term" value="P:regulation of chromosome segregation"/>
    <property type="evidence" value="ECO:0007669"/>
    <property type="project" value="TreeGrafter"/>
</dbReference>
<feature type="compositionally biased region" description="Acidic residues" evidence="7">
    <location>
        <begin position="671"/>
        <end position="683"/>
    </location>
</feature>
<protein>
    <submittedName>
        <fullName evidence="9">Antigen identified by monoclonal antibody Ki-67</fullName>
    </submittedName>
</protein>
<organism evidence="9 10">
    <name type="scientific">Mortierella polycephala</name>
    <dbReference type="NCBI Taxonomy" id="41804"/>
    <lineage>
        <taxon>Eukaryota</taxon>
        <taxon>Fungi</taxon>
        <taxon>Fungi incertae sedis</taxon>
        <taxon>Mucoromycota</taxon>
        <taxon>Mortierellomycotina</taxon>
        <taxon>Mortierellomycetes</taxon>
        <taxon>Mortierellales</taxon>
        <taxon>Mortierellaceae</taxon>
        <taxon>Mortierella</taxon>
    </lineage>
</organism>
<feature type="compositionally biased region" description="Basic and acidic residues" evidence="7">
    <location>
        <begin position="1196"/>
        <end position="1221"/>
    </location>
</feature>
<keyword evidence="5" id="KW-0539">Nucleus</keyword>
<feature type="compositionally biased region" description="Polar residues" evidence="7">
    <location>
        <begin position="552"/>
        <end position="571"/>
    </location>
</feature>
<feature type="region of interest" description="Disordered" evidence="7">
    <location>
        <begin position="294"/>
        <end position="341"/>
    </location>
</feature>
<feature type="region of interest" description="Disordered" evidence="7">
    <location>
        <begin position="512"/>
        <end position="640"/>
    </location>
</feature>
<dbReference type="Proteomes" id="UP000726737">
    <property type="component" value="Unassembled WGS sequence"/>
</dbReference>
<feature type="region of interest" description="Disordered" evidence="7">
    <location>
        <begin position="368"/>
        <end position="410"/>
    </location>
</feature>
<feature type="compositionally biased region" description="Polar residues" evidence="7">
    <location>
        <begin position="709"/>
        <end position="733"/>
    </location>
</feature>
<evidence type="ECO:0000313" key="9">
    <source>
        <dbReference type="EMBL" id="KAG0248696.1"/>
    </source>
</evidence>
<evidence type="ECO:0000256" key="1">
    <source>
        <dbReference type="ARBA" id="ARBA00004123"/>
    </source>
</evidence>
<dbReference type="InterPro" id="IPR008984">
    <property type="entry name" value="SMAD_FHA_dom_sf"/>
</dbReference>
<dbReference type="InterPro" id="IPR000253">
    <property type="entry name" value="FHA_dom"/>
</dbReference>
<dbReference type="PANTHER" id="PTHR21603:SF18">
    <property type="entry name" value="ANTIGEN KI-67-LIKE PROTEIN"/>
    <property type="match status" value="1"/>
</dbReference>
<feature type="region of interest" description="Disordered" evidence="7">
    <location>
        <begin position="772"/>
        <end position="864"/>
    </location>
</feature>
<comment type="subcellular location">
    <subcellularLocation>
        <location evidence="1">Nucleus</location>
    </subcellularLocation>
</comment>
<dbReference type="Gene3D" id="2.60.200.20">
    <property type="match status" value="1"/>
</dbReference>
<dbReference type="EMBL" id="JAAAJA010000938">
    <property type="protein sequence ID" value="KAG0248696.1"/>
    <property type="molecule type" value="Genomic_DNA"/>
</dbReference>
<evidence type="ECO:0000313" key="10">
    <source>
        <dbReference type="Proteomes" id="UP000726737"/>
    </source>
</evidence>
<feature type="region of interest" description="Disordered" evidence="7">
    <location>
        <begin position="1"/>
        <end position="38"/>
    </location>
</feature>
<dbReference type="PANTHER" id="PTHR21603">
    <property type="entry name" value="ANTIGEN KI-67-LIKE PROTEIN"/>
    <property type="match status" value="1"/>
</dbReference>
<gene>
    <name evidence="9" type="primary">MKI67</name>
    <name evidence="9" type="ORF">BG011_009995</name>
</gene>
<feature type="compositionally biased region" description="Low complexity" evidence="7">
    <location>
        <begin position="1072"/>
        <end position="1083"/>
    </location>
</feature>
<dbReference type="PROSITE" id="PS50006">
    <property type="entry name" value="FHA_DOMAIN"/>
    <property type="match status" value="1"/>
</dbReference>
<evidence type="ECO:0000256" key="7">
    <source>
        <dbReference type="SAM" id="MobiDB-lite"/>
    </source>
</evidence>
<sequence length="1231" mass="136777">MDSNARRSSRISSMNINNNSSDSITVKPKKFAPPTTPKSKTILRSGVWGYIVGLKKSDESEYHRYPVDKSYCSFGRGEANDIRVQIEGVSAMHCKLIRRDDGEVWLKDTSTNGTMLNNVLMHDTARPIEHMDVLTIAGRKFRFECSAPTSRAPLQSTNGCNTPSRFFKEIQTTIDKDILALADAPSPSAGRFSTPKKSLARNTASLEASLGLFTPIRAAKLSNLLASPKPVPLPAFLTKSQQRSTPGQPILTMIDEPSLFNVSSTATPSMDSESTDHPGLCTPTREKRKAHMELFDQDGAPRTPKKVSFGPALSPEIFDKTNPPSTPIKRGQQEPGTPRRQEDRRVIFHQLEKPAQPKLFAQMNSNTNIDAQSPHTVVKAQETVDSDKRETRTEDKDSSSDGSDDGLWKKLTPVPVEKDMGANPFVVESDANLQSSRLECIVGDEDEEDMSAPSTPSRGPMERLSRPLIFTPTRPTYLDSAILQQENVQQSHELHLPLLDNCGSDGMMFSPQDRRTPSPTKSSIKPILLDGINPSDDETTTVSRVRLEISSRECSTPSPQQTMINDTTPVNTPVRRRSSKDIRSRELTPYRPGGGSAPRLTLAQLTSPTTGRSSTALQSFNSESSDSDSPPNTPTRPAMRLPLSDLFADDESIDILDEQVGKSNMASEQVAEPENECQEDEEDTARARDEVTAEEPAKHEDNKDCRGVTQESSLNDPWPISVSNSHTRRSSAPTTVLMDRSQSPLFNGFRSVFWTPQKVVESCFAGFRSLVSKSPSQQQPMERPAHSETTSDDASTATAPEKDQEIQDESAIGKLDMHDTIATAISTSAPEGKDKEESNSSTISRRLSSIESFPASPSTTPRKRFVSHQGALAILMGQSPSRSEELSFISGSTAVSSDIPLKRTSVRGRRSDIFPQKRTIADRSRSLDTKEHTGVKDNGVDDFARRRTISLYEFQHDKTMSTIVTAADSETLQQSAPISQQELTEQQDENDEDAEQVEILRLLGTGTANADEEAESVTGDYSLEYVYDIPEAVIEDYADEKYSHEPQNDECESISPDAIDKLDTKEQSTLQSSRTSIGSRSSTPIKRRYSLNKRLGSSSPAFRLYEQDDEDEDENEEDMVVMVSPKRARILDIHQAKYAPHNKRKSASGEEEHESMKDKVGRELDLAKLRKQVTVDKPRKTIKKKPLSTKAKMRKEKTLERGLMNTEKDEKRIDKHHEKVTLKKRGKQMWE</sequence>
<evidence type="ECO:0000256" key="2">
    <source>
        <dbReference type="ARBA" id="ARBA00022499"/>
    </source>
</evidence>
<evidence type="ECO:0000256" key="5">
    <source>
        <dbReference type="ARBA" id="ARBA00023242"/>
    </source>
</evidence>
<feature type="region of interest" description="Disordered" evidence="7">
    <location>
        <begin position="1064"/>
        <end position="1087"/>
    </location>
</feature>
<feature type="domain" description="FHA" evidence="8">
    <location>
        <begin position="72"/>
        <end position="121"/>
    </location>
</feature>
<keyword evidence="6" id="KW-0131">Cell cycle</keyword>
<dbReference type="GO" id="GO:0005634">
    <property type="term" value="C:nucleus"/>
    <property type="evidence" value="ECO:0007669"/>
    <property type="project" value="UniProtKB-SubCell"/>
</dbReference>
<dbReference type="AlphaFoldDB" id="A0A9P6TW94"/>
<feature type="region of interest" description="Disordered" evidence="7">
    <location>
        <begin position="973"/>
        <end position="993"/>
    </location>
</feature>
<name>A0A9P6TW94_9FUNG</name>
<feature type="compositionally biased region" description="Basic residues" evidence="7">
    <location>
        <begin position="1222"/>
        <end position="1231"/>
    </location>
</feature>
<feature type="compositionally biased region" description="Low complexity" evidence="7">
    <location>
        <begin position="619"/>
        <end position="630"/>
    </location>
</feature>
<dbReference type="SMART" id="SM00240">
    <property type="entry name" value="FHA"/>
    <property type="match status" value="1"/>
</dbReference>
<keyword evidence="10" id="KW-1185">Reference proteome</keyword>
<dbReference type="OrthoDB" id="6288785at2759"/>
<feature type="compositionally biased region" description="Polar residues" evidence="7">
    <location>
        <begin position="603"/>
        <end position="618"/>
    </location>
</feature>
<feature type="compositionally biased region" description="Basic and acidic residues" evidence="7">
    <location>
        <begin position="684"/>
        <end position="706"/>
    </location>
</feature>